<dbReference type="NCBIfam" id="TIGR00125">
    <property type="entry name" value="cyt_tran_rel"/>
    <property type="match status" value="1"/>
</dbReference>
<keyword evidence="5 15" id="KW-0288">FMN</keyword>
<evidence type="ECO:0000256" key="4">
    <source>
        <dbReference type="ARBA" id="ARBA00022630"/>
    </source>
</evidence>
<evidence type="ECO:0000256" key="8">
    <source>
        <dbReference type="ARBA" id="ARBA00022741"/>
    </source>
</evidence>
<evidence type="ECO:0000256" key="7">
    <source>
        <dbReference type="ARBA" id="ARBA00022695"/>
    </source>
</evidence>
<evidence type="ECO:0000256" key="13">
    <source>
        <dbReference type="ARBA" id="ARBA00047880"/>
    </source>
</evidence>
<evidence type="ECO:0000256" key="11">
    <source>
        <dbReference type="ARBA" id="ARBA00022840"/>
    </source>
</evidence>
<dbReference type="EC" id="2.7.1.26" evidence="15"/>
<organism evidence="17 18">
    <name type="scientific">Hoeflea poritis</name>
    <dbReference type="NCBI Taxonomy" id="2993659"/>
    <lineage>
        <taxon>Bacteria</taxon>
        <taxon>Pseudomonadati</taxon>
        <taxon>Pseudomonadota</taxon>
        <taxon>Alphaproteobacteria</taxon>
        <taxon>Hyphomicrobiales</taxon>
        <taxon>Rhizobiaceae</taxon>
        <taxon>Hoeflea</taxon>
    </lineage>
</organism>
<dbReference type="Pfam" id="PF01687">
    <property type="entry name" value="Flavokinase"/>
    <property type="match status" value="1"/>
</dbReference>
<dbReference type="NCBIfam" id="NF004159">
    <property type="entry name" value="PRK05627.1-2"/>
    <property type="match status" value="1"/>
</dbReference>
<dbReference type="PANTHER" id="PTHR22749:SF6">
    <property type="entry name" value="RIBOFLAVIN KINASE"/>
    <property type="match status" value="1"/>
</dbReference>
<keyword evidence="10 15" id="KW-0274">FAD</keyword>
<evidence type="ECO:0000313" key="18">
    <source>
        <dbReference type="Proteomes" id="UP001148313"/>
    </source>
</evidence>
<dbReference type="GO" id="GO:0008531">
    <property type="term" value="F:riboflavin kinase activity"/>
    <property type="evidence" value="ECO:0007669"/>
    <property type="project" value="UniProtKB-EC"/>
</dbReference>
<keyword evidence="6 15" id="KW-0808">Transferase</keyword>
<dbReference type="EC" id="2.7.7.2" evidence="15"/>
<dbReference type="SUPFAM" id="SSF82114">
    <property type="entry name" value="Riboflavin kinase-like"/>
    <property type="match status" value="1"/>
</dbReference>
<dbReference type="Proteomes" id="UP001148313">
    <property type="component" value="Unassembled WGS sequence"/>
</dbReference>
<dbReference type="PANTHER" id="PTHR22749">
    <property type="entry name" value="RIBOFLAVIN KINASE/FMN ADENYLYLTRANSFERASE"/>
    <property type="match status" value="1"/>
</dbReference>
<evidence type="ECO:0000256" key="10">
    <source>
        <dbReference type="ARBA" id="ARBA00022827"/>
    </source>
</evidence>
<comment type="similarity">
    <text evidence="15">Belongs to the ribF family.</text>
</comment>
<dbReference type="InterPro" id="IPR015864">
    <property type="entry name" value="FAD_synthase"/>
</dbReference>
<evidence type="ECO:0000313" key="17">
    <source>
        <dbReference type="EMBL" id="MDA4847631.1"/>
    </source>
</evidence>
<evidence type="ECO:0000256" key="9">
    <source>
        <dbReference type="ARBA" id="ARBA00022777"/>
    </source>
</evidence>
<comment type="caution">
    <text evidence="17">The sequence shown here is derived from an EMBL/GenBank/DDBJ whole genome shotgun (WGS) entry which is preliminary data.</text>
</comment>
<comment type="pathway">
    <text evidence="3 15">Cofactor biosynthesis; FMN biosynthesis; FMN from riboflavin (ATP route): step 1/1.</text>
</comment>
<comment type="pathway">
    <text evidence="2 15">Cofactor biosynthesis; FAD biosynthesis; FAD from FMN: step 1/1.</text>
</comment>
<dbReference type="InterPro" id="IPR015865">
    <property type="entry name" value="Riboflavin_kinase_bac/euk"/>
</dbReference>
<comment type="catalytic activity">
    <reaction evidence="13 15">
        <text>riboflavin + ATP = FMN + ADP + H(+)</text>
        <dbReference type="Rhea" id="RHEA:14357"/>
        <dbReference type="ChEBI" id="CHEBI:15378"/>
        <dbReference type="ChEBI" id="CHEBI:30616"/>
        <dbReference type="ChEBI" id="CHEBI:57986"/>
        <dbReference type="ChEBI" id="CHEBI:58210"/>
        <dbReference type="ChEBI" id="CHEBI:456216"/>
        <dbReference type="EC" id="2.7.1.26"/>
    </reaction>
</comment>
<dbReference type="GO" id="GO:0003919">
    <property type="term" value="F:FMN adenylyltransferase activity"/>
    <property type="evidence" value="ECO:0007669"/>
    <property type="project" value="UniProtKB-EC"/>
</dbReference>
<sequence length="331" mass="35918">MSEATGPIPRIDTLAGVPSTMRGCVVAIGNFDGVHRGHQAVLQEALDEADRHAAPAVLLTFEPHPRTVFKPEAPVFRLTPAPLKARLAAAMGFSAVVELPFTREFAQRTAEAFVDEVLVEELGIRHVVTGFNFHFGRQRQGSPEFLVAAGEKRGFGVTVVEPYQDENAELISSSRIRDCLKDGDVSEAAGLLGYHYTVEARVLKGKQLGRTLGFPTANMALPSEAGLRTGIYAVRFGREDGTFRDGVASFGYRPTVDSDGAPLLETYVFDFGGDLYDETCSVAFFSHLRDEVKFDGLEPLVAQMKRDAEEARAALQAIRPLSGLDQAVAFG</sequence>
<keyword evidence="8 15" id="KW-0547">Nucleotide-binding</keyword>
<evidence type="ECO:0000259" key="16">
    <source>
        <dbReference type="SMART" id="SM00904"/>
    </source>
</evidence>
<evidence type="ECO:0000256" key="1">
    <source>
        <dbReference type="ARBA" id="ARBA00002121"/>
    </source>
</evidence>
<dbReference type="NCBIfam" id="NF004160">
    <property type="entry name" value="PRK05627.1-3"/>
    <property type="match status" value="1"/>
</dbReference>
<comment type="catalytic activity">
    <reaction evidence="14 15">
        <text>FMN + ATP + H(+) = FAD + diphosphate</text>
        <dbReference type="Rhea" id="RHEA:17237"/>
        <dbReference type="ChEBI" id="CHEBI:15378"/>
        <dbReference type="ChEBI" id="CHEBI:30616"/>
        <dbReference type="ChEBI" id="CHEBI:33019"/>
        <dbReference type="ChEBI" id="CHEBI:57692"/>
        <dbReference type="ChEBI" id="CHEBI:58210"/>
        <dbReference type="EC" id="2.7.7.2"/>
    </reaction>
</comment>
<evidence type="ECO:0000256" key="12">
    <source>
        <dbReference type="ARBA" id="ARBA00023268"/>
    </source>
</evidence>
<dbReference type="SMART" id="SM00904">
    <property type="entry name" value="Flavokinase"/>
    <property type="match status" value="1"/>
</dbReference>
<dbReference type="CDD" id="cd02064">
    <property type="entry name" value="FAD_synthetase_N"/>
    <property type="match status" value="1"/>
</dbReference>
<dbReference type="InterPro" id="IPR004821">
    <property type="entry name" value="Cyt_trans-like"/>
</dbReference>
<dbReference type="Gene3D" id="3.40.50.620">
    <property type="entry name" value="HUPs"/>
    <property type="match status" value="1"/>
</dbReference>
<accession>A0ABT4VSI2</accession>
<dbReference type="EMBL" id="JAPJZH010000014">
    <property type="protein sequence ID" value="MDA4847631.1"/>
    <property type="molecule type" value="Genomic_DNA"/>
</dbReference>
<evidence type="ECO:0000256" key="6">
    <source>
        <dbReference type="ARBA" id="ARBA00022679"/>
    </source>
</evidence>
<evidence type="ECO:0000256" key="15">
    <source>
        <dbReference type="PIRNR" id="PIRNR004491"/>
    </source>
</evidence>
<dbReference type="RefSeq" id="WP_271091468.1">
    <property type="nucleotide sequence ID" value="NZ_JAPJZH010000014.1"/>
</dbReference>
<comment type="function">
    <text evidence="1">Catalyzes the phosphorylation of riboflavin to FMN followed by the adenylation of FMN to FAD.</text>
</comment>
<evidence type="ECO:0000256" key="2">
    <source>
        <dbReference type="ARBA" id="ARBA00004726"/>
    </source>
</evidence>
<evidence type="ECO:0000256" key="5">
    <source>
        <dbReference type="ARBA" id="ARBA00022643"/>
    </source>
</evidence>
<dbReference type="SUPFAM" id="SSF52374">
    <property type="entry name" value="Nucleotidylyl transferase"/>
    <property type="match status" value="1"/>
</dbReference>
<protein>
    <recommendedName>
        <fullName evidence="15">Riboflavin biosynthesis protein</fullName>
    </recommendedName>
    <domain>
        <recommendedName>
            <fullName evidence="15">Riboflavin kinase</fullName>
            <ecNumber evidence="15">2.7.1.26</ecNumber>
        </recommendedName>
        <alternativeName>
            <fullName evidence="15">Flavokinase</fullName>
        </alternativeName>
    </domain>
    <domain>
        <recommendedName>
            <fullName evidence="15">FMN adenylyltransferase</fullName>
            <ecNumber evidence="15">2.7.7.2</ecNumber>
        </recommendedName>
        <alternativeName>
            <fullName evidence="15">FAD pyrophosphorylase</fullName>
        </alternativeName>
        <alternativeName>
            <fullName evidence="15">FAD synthase</fullName>
        </alternativeName>
    </domain>
</protein>
<keyword evidence="18" id="KW-1185">Reference proteome</keyword>
<dbReference type="InterPro" id="IPR023468">
    <property type="entry name" value="Riboflavin_kinase"/>
</dbReference>
<dbReference type="InterPro" id="IPR014729">
    <property type="entry name" value="Rossmann-like_a/b/a_fold"/>
</dbReference>
<dbReference type="InterPro" id="IPR023465">
    <property type="entry name" value="Riboflavin_kinase_dom_sf"/>
</dbReference>
<feature type="domain" description="Riboflavin kinase" evidence="16">
    <location>
        <begin position="191"/>
        <end position="316"/>
    </location>
</feature>
<dbReference type="Gene3D" id="2.40.30.30">
    <property type="entry name" value="Riboflavin kinase-like"/>
    <property type="match status" value="1"/>
</dbReference>
<evidence type="ECO:0000256" key="3">
    <source>
        <dbReference type="ARBA" id="ARBA00005201"/>
    </source>
</evidence>
<keyword evidence="4 15" id="KW-0285">Flavoprotein</keyword>
<keyword evidence="11 15" id="KW-0067">ATP-binding</keyword>
<name>A0ABT4VSI2_9HYPH</name>
<reference evidence="17" key="1">
    <citation type="submission" date="2022-11" db="EMBL/GenBank/DDBJ databases">
        <title>Hoeflea poritis sp. nov., isolated from scleractinian coral Porites lutea.</title>
        <authorList>
            <person name="Zhang G."/>
            <person name="Wei Q."/>
            <person name="Cai L."/>
        </authorList>
    </citation>
    <scope>NUCLEOTIDE SEQUENCE</scope>
    <source>
        <strain evidence="17">E7-10</strain>
    </source>
</reference>
<keyword evidence="12" id="KW-0511">Multifunctional enzyme</keyword>
<dbReference type="PIRSF" id="PIRSF004491">
    <property type="entry name" value="FAD_Synth"/>
    <property type="match status" value="1"/>
</dbReference>
<keyword evidence="7 15" id="KW-0548">Nucleotidyltransferase</keyword>
<dbReference type="NCBIfam" id="TIGR00083">
    <property type="entry name" value="ribF"/>
    <property type="match status" value="1"/>
</dbReference>
<evidence type="ECO:0000256" key="14">
    <source>
        <dbReference type="ARBA" id="ARBA00049494"/>
    </source>
</evidence>
<proteinExistence type="inferred from homology"/>
<gene>
    <name evidence="17" type="ORF">OOZ53_19880</name>
</gene>
<keyword evidence="9 15" id="KW-0418">Kinase</keyword>
<dbReference type="Pfam" id="PF06574">
    <property type="entry name" value="FAD_syn"/>
    <property type="match status" value="1"/>
</dbReference>
<dbReference type="InterPro" id="IPR002606">
    <property type="entry name" value="Riboflavin_kinase_bac"/>
</dbReference>